<keyword evidence="2" id="KW-0238">DNA-binding</keyword>
<evidence type="ECO:0000256" key="1">
    <source>
        <dbReference type="ARBA" id="ARBA00023015"/>
    </source>
</evidence>
<dbReference type="InterPro" id="IPR020449">
    <property type="entry name" value="Tscrpt_reg_AraC-type_HTH"/>
</dbReference>
<dbReference type="PRINTS" id="PR00032">
    <property type="entry name" value="HTHARAC"/>
</dbReference>
<gene>
    <name evidence="5" type="ORF">GC106_3460</name>
</gene>
<dbReference type="Gene3D" id="1.10.10.60">
    <property type="entry name" value="Homeodomain-like"/>
    <property type="match status" value="2"/>
</dbReference>
<feature type="domain" description="HTH araC/xylS-type" evidence="4">
    <location>
        <begin position="185"/>
        <end position="283"/>
    </location>
</feature>
<dbReference type="Proteomes" id="UP000763557">
    <property type="component" value="Unassembled WGS sequence"/>
</dbReference>
<keyword evidence="3" id="KW-0804">Transcription</keyword>
<dbReference type="Pfam" id="PF12852">
    <property type="entry name" value="Cupin_6"/>
    <property type="match status" value="1"/>
</dbReference>
<dbReference type="EMBL" id="JAAATY010000001">
    <property type="protein sequence ID" value="NRN63145.1"/>
    <property type="molecule type" value="Genomic_DNA"/>
</dbReference>
<keyword evidence="6" id="KW-1185">Reference proteome</keyword>
<dbReference type="InterPro" id="IPR032783">
    <property type="entry name" value="AraC_lig"/>
</dbReference>
<dbReference type="RefSeq" id="WP_173124626.1">
    <property type="nucleotide sequence ID" value="NZ_CBCSGW010000061.1"/>
</dbReference>
<comment type="caution">
    <text evidence="5">The sequence shown here is derived from an EMBL/GenBank/DDBJ whole genome shotgun (WGS) entry which is preliminary data.</text>
</comment>
<organism evidence="5 6">
    <name type="scientific">Kibdelosporangium persicum</name>
    <dbReference type="NCBI Taxonomy" id="2698649"/>
    <lineage>
        <taxon>Bacteria</taxon>
        <taxon>Bacillati</taxon>
        <taxon>Actinomycetota</taxon>
        <taxon>Actinomycetes</taxon>
        <taxon>Pseudonocardiales</taxon>
        <taxon>Pseudonocardiaceae</taxon>
        <taxon>Kibdelosporangium</taxon>
    </lineage>
</organism>
<proteinExistence type="predicted"/>
<dbReference type="PANTHER" id="PTHR46796:SF13">
    <property type="entry name" value="HTH-TYPE TRANSCRIPTIONAL ACTIVATOR RHAS"/>
    <property type="match status" value="1"/>
</dbReference>
<dbReference type="PANTHER" id="PTHR46796">
    <property type="entry name" value="HTH-TYPE TRANSCRIPTIONAL ACTIVATOR RHAS-RELATED"/>
    <property type="match status" value="1"/>
</dbReference>
<dbReference type="SMART" id="SM00342">
    <property type="entry name" value="HTH_ARAC"/>
    <property type="match status" value="1"/>
</dbReference>
<accession>A0ABX2EVT9</accession>
<dbReference type="InterPro" id="IPR050204">
    <property type="entry name" value="AraC_XylS_family_regulators"/>
</dbReference>
<keyword evidence="1" id="KW-0805">Transcription regulation</keyword>
<evidence type="ECO:0000256" key="2">
    <source>
        <dbReference type="ARBA" id="ARBA00023125"/>
    </source>
</evidence>
<evidence type="ECO:0000313" key="5">
    <source>
        <dbReference type="EMBL" id="NRN63145.1"/>
    </source>
</evidence>
<dbReference type="Pfam" id="PF12833">
    <property type="entry name" value="HTH_18"/>
    <property type="match status" value="1"/>
</dbReference>
<evidence type="ECO:0000313" key="6">
    <source>
        <dbReference type="Proteomes" id="UP000763557"/>
    </source>
</evidence>
<name>A0ABX2EVT9_9PSEU</name>
<reference evidence="5 6" key="1">
    <citation type="submission" date="2020-01" db="EMBL/GenBank/DDBJ databases">
        <title>Kibdelosporangium persica a novel Actinomycetes from a hot desert in Iran.</title>
        <authorList>
            <person name="Safaei N."/>
            <person name="Zaburannyi N."/>
            <person name="Mueller R."/>
            <person name="Wink J."/>
        </authorList>
    </citation>
    <scope>NUCLEOTIDE SEQUENCE [LARGE SCALE GENOMIC DNA]</scope>
    <source>
        <strain evidence="5 6">4NS15</strain>
    </source>
</reference>
<dbReference type="InterPro" id="IPR009057">
    <property type="entry name" value="Homeodomain-like_sf"/>
</dbReference>
<dbReference type="InterPro" id="IPR018060">
    <property type="entry name" value="HTH_AraC"/>
</dbReference>
<evidence type="ECO:0000256" key="3">
    <source>
        <dbReference type="ARBA" id="ARBA00023163"/>
    </source>
</evidence>
<dbReference type="PROSITE" id="PS01124">
    <property type="entry name" value="HTH_ARAC_FAMILY_2"/>
    <property type="match status" value="1"/>
</dbReference>
<dbReference type="SUPFAM" id="SSF46689">
    <property type="entry name" value="Homeodomain-like"/>
    <property type="match status" value="2"/>
</dbReference>
<evidence type="ECO:0000259" key="4">
    <source>
        <dbReference type="PROSITE" id="PS01124"/>
    </source>
</evidence>
<protein>
    <submittedName>
        <fullName evidence="5">Regulatory protein SoxS</fullName>
    </submittedName>
</protein>
<sequence length="288" mass="31457">MDLLSDVIAVTRTGEPRSAKITWTTPWSHWFGPVPAAAGFQVILHGRCWLLRPGHAPLELREGDILFLAHGQGHTLADSPPGAEPRATATRTVTLCGAYELDPARAHPLLRTLPETIHLPARLGVDLRLAVDLLSAELTEPRLGTDALVPALLESLLVYILRTWFESPDEPATGWALALRDPVIAAALRAMHENPAEPWTVATLASSAGLSRAPFARRFAEKVGQPPLTYLTWWRMTIAAQLLRDTTAPLTVIAGKVGYGSEFAFSAAFKRQFGVSPGRYRRARDLQS</sequence>